<dbReference type="Pfam" id="PF00753">
    <property type="entry name" value="Lactamase_B"/>
    <property type="match status" value="1"/>
</dbReference>
<feature type="binding site" evidence="15">
    <location>
        <position position="143"/>
    </location>
    <ligand>
        <name>Zn(2+)</name>
        <dbReference type="ChEBI" id="CHEBI:29105"/>
        <label>1</label>
        <note>catalytic</note>
    </ligand>
</feature>
<evidence type="ECO:0000313" key="17">
    <source>
        <dbReference type="EMBL" id="ATF27105.1"/>
    </source>
</evidence>
<evidence type="ECO:0000256" key="15">
    <source>
        <dbReference type="PIRSR" id="PIRSR004803-3"/>
    </source>
</evidence>
<dbReference type="InterPro" id="IPR042173">
    <property type="entry name" value="RNase_J_2"/>
</dbReference>
<keyword evidence="9 11" id="KW-0269">Exonuclease</keyword>
<evidence type="ECO:0000256" key="12">
    <source>
        <dbReference type="PIRNR" id="PIRNR004803"/>
    </source>
</evidence>
<dbReference type="EMBL" id="CP023483">
    <property type="protein sequence ID" value="ATF27105.1"/>
    <property type="molecule type" value="Genomic_DNA"/>
</dbReference>
<dbReference type="InterPro" id="IPR055132">
    <property type="entry name" value="RNase_J_b_CASP"/>
</dbReference>
<evidence type="ECO:0000259" key="16">
    <source>
        <dbReference type="SMART" id="SM00849"/>
    </source>
</evidence>
<evidence type="ECO:0000313" key="19">
    <source>
        <dbReference type="Proteomes" id="UP000243591"/>
    </source>
</evidence>
<evidence type="ECO:0000256" key="13">
    <source>
        <dbReference type="PIRSR" id="PIRSR004803-1"/>
    </source>
</evidence>
<feature type="active site" description="Proton donor" evidence="13">
    <location>
        <position position="197"/>
    </location>
</feature>
<feature type="binding site" evidence="15">
    <location>
        <position position="76"/>
    </location>
    <ligand>
        <name>Zn(2+)</name>
        <dbReference type="ChEBI" id="CHEBI:29105"/>
        <label>1</label>
        <note>catalytic</note>
    </ligand>
</feature>
<comment type="caution">
    <text evidence="11">Lacks conserved residue(s) required for the propagation of feature annotation.</text>
</comment>
<dbReference type="GO" id="GO:0004521">
    <property type="term" value="F:RNA endonuclease activity"/>
    <property type="evidence" value="ECO:0007669"/>
    <property type="project" value="UniProtKB-UniRule"/>
</dbReference>
<feature type="domain" description="Metallo-beta-lactamase" evidence="16">
    <location>
        <begin position="21"/>
        <end position="217"/>
    </location>
</feature>
<dbReference type="GO" id="GO:0006364">
    <property type="term" value="P:rRNA processing"/>
    <property type="evidence" value="ECO:0007669"/>
    <property type="project" value="UniProtKB-UniRule"/>
</dbReference>
<evidence type="ECO:0000313" key="18">
    <source>
        <dbReference type="EMBL" id="SPP26916.1"/>
    </source>
</evidence>
<comment type="cofactor">
    <cofactor evidence="15">
        <name>Ca(2+)</name>
        <dbReference type="ChEBI" id="CHEBI:29108"/>
    </cofactor>
    <text evidence="15">Binds 1 Ca(2+) cation per subunit. Seen in 1 crystal structure, it is not clear if it is physiologically important.</text>
</comment>
<dbReference type="GO" id="GO:0004534">
    <property type="term" value="F:5'-3' RNA exonuclease activity"/>
    <property type="evidence" value="ECO:0007669"/>
    <property type="project" value="UniProtKB-UniRule"/>
</dbReference>
<dbReference type="Gene3D" id="3.10.20.580">
    <property type="match status" value="1"/>
</dbReference>
<dbReference type="Proteomes" id="UP000270190">
    <property type="component" value="Unassembled WGS sequence"/>
</dbReference>
<dbReference type="Pfam" id="PF22505">
    <property type="entry name" value="RNase_J_b_CASP"/>
    <property type="match status" value="1"/>
</dbReference>
<reference evidence="17 19" key="1">
    <citation type="submission" date="2017-09" db="EMBL/GenBank/DDBJ databases">
        <title>Complete Genome Sequences of Two Strains of the Meat Spoilage Bacterium Brochothrix thermosphacta Isolated from Ground Chicken.</title>
        <authorList>
            <person name="Paoli G.C."/>
            <person name="Wijey C."/>
            <person name="Chen C.-Y."/>
            <person name="Nguyen L."/>
            <person name="Yan X."/>
            <person name="Irwin P.L."/>
        </authorList>
    </citation>
    <scope>NUCLEOTIDE SEQUENCE [LARGE SCALE GENOMIC DNA]</scope>
    <source>
        <strain evidence="17 19">BI</strain>
    </source>
</reference>
<dbReference type="KEGG" id="bths:CNY62_12425"/>
<dbReference type="GO" id="GO:0005737">
    <property type="term" value="C:cytoplasm"/>
    <property type="evidence" value="ECO:0007669"/>
    <property type="project" value="UniProtKB-SubCell"/>
</dbReference>
<dbReference type="EMBL" id="OUNC01000004">
    <property type="protein sequence ID" value="SPP26916.1"/>
    <property type="molecule type" value="Genomic_DNA"/>
</dbReference>
<dbReference type="Pfam" id="PF07521">
    <property type="entry name" value="RMMBL"/>
    <property type="match status" value="1"/>
</dbReference>
<dbReference type="InterPro" id="IPR011108">
    <property type="entry name" value="RMMBL"/>
</dbReference>
<dbReference type="InterPro" id="IPR001279">
    <property type="entry name" value="Metallo-B-lactamas"/>
</dbReference>
<evidence type="ECO:0000313" key="20">
    <source>
        <dbReference type="Proteomes" id="UP000270190"/>
    </source>
</evidence>
<dbReference type="SUPFAM" id="SSF56281">
    <property type="entry name" value="Metallo-hydrolase/oxidoreductase"/>
    <property type="match status" value="1"/>
</dbReference>
<keyword evidence="7 11" id="KW-0378">Hydrolase</keyword>
<dbReference type="Pfam" id="PF17770">
    <property type="entry name" value="RNase_J_C"/>
    <property type="match status" value="1"/>
</dbReference>
<dbReference type="HAMAP" id="MF_01491">
    <property type="entry name" value="RNase_J_bact"/>
    <property type="match status" value="1"/>
</dbReference>
<comment type="cofactor">
    <cofactor evidence="12 15">
        <name>Zn(2+)</name>
        <dbReference type="ChEBI" id="CHEBI:29105"/>
    </cofactor>
    <text evidence="12 15">Binds 2 Zn(2+) ions per subunit. It is not clear if Zn(2+) or Mg(2+) is physiologically important.</text>
</comment>
<accession>A0A1D2KR52</accession>
<evidence type="ECO:0000256" key="5">
    <source>
        <dbReference type="ARBA" id="ARBA00022723"/>
    </source>
</evidence>
<dbReference type="EC" id="3.1.-.-" evidence="11 12"/>
<dbReference type="Gene3D" id="3.40.50.10710">
    <property type="entry name" value="Metallo-hydrolase/oxidoreductase"/>
    <property type="match status" value="1"/>
</dbReference>
<name>A0A1D2KR52_BROTH</name>
<dbReference type="InterPro" id="IPR004613">
    <property type="entry name" value="RNase_J"/>
</dbReference>
<dbReference type="CDD" id="cd07714">
    <property type="entry name" value="RNaseJ_MBL-fold"/>
    <property type="match status" value="1"/>
</dbReference>
<feature type="binding site" evidence="15">
    <location>
        <position position="165"/>
    </location>
    <ligand>
        <name>Zn(2+)</name>
        <dbReference type="ChEBI" id="CHEBI:29105"/>
        <label>1</label>
        <note>catalytic</note>
    </ligand>
</feature>
<feature type="binding site" evidence="15">
    <location>
        <position position="445"/>
    </location>
    <ligand>
        <name>Ca(2+)</name>
        <dbReference type="ChEBI" id="CHEBI:29108"/>
    </ligand>
</feature>
<keyword evidence="8 15" id="KW-0862">Zinc</keyword>
<keyword evidence="15" id="KW-0106">Calcium</keyword>
<dbReference type="FunFam" id="3.10.20.580:FF:000001">
    <property type="entry name" value="Ribonuclease J"/>
    <property type="match status" value="1"/>
</dbReference>
<gene>
    <name evidence="18" type="primary">rnjB</name>
    <name evidence="11" type="synonym">rnj</name>
    <name evidence="18" type="ORF">BTBSAS_120052</name>
    <name evidence="17" type="ORF">CNY62_12425</name>
</gene>
<feature type="binding site" evidence="14">
    <location>
        <begin position="234"/>
        <end position="236"/>
    </location>
    <ligand>
        <name>substrate</name>
    </ligand>
</feature>
<dbReference type="GO" id="GO:0008270">
    <property type="term" value="F:zinc ion binding"/>
    <property type="evidence" value="ECO:0007669"/>
    <property type="project" value="InterPro"/>
</dbReference>
<dbReference type="PANTHER" id="PTHR43694">
    <property type="entry name" value="RIBONUCLEASE J"/>
    <property type="match status" value="1"/>
</dbReference>
<dbReference type="InterPro" id="IPR036866">
    <property type="entry name" value="RibonucZ/Hydroxyglut_hydro"/>
</dbReference>
<dbReference type="RefSeq" id="WP_069119482.1">
    <property type="nucleotide sequence ID" value="NZ_CBCPHX010000001.1"/>
</dbReference>
<keyword evidence="4 11" id="KW-0540">Nuclease</keyword>
<evidence type="ECO:0000256" key="3">
    <source>
        <dbReference type="ARBA" id="ARBA00022552"/>
    </source>
</evidence>
<dbReference type="PIRSF" id="PIRSF004803">
    <property type="entry name" value="RnjA"/>
    <property type="match status" value="1"/>
</dbReference>
<dbReference type="Proteomes" id="UP000243591">
    <property type="component" value="Chromosome"/>
</dbReference>
<keyword evidence="3 11" id="KW-0698">rRNA processing</keyword>
<evidence type="ECO:0000256" key="4">
    <source>
        <dbReference type="ARBA" id="ARBA00022722"/>
    </source>
</evidence>
<dbReference type="PANTHER" id="PTHR43694:SF4">
    <property type="entry name" value="RIBONUCLEASE J 2"/>
    <property type="match status" value="1"/>
</dbReference>
<proteinExistence type="inferred from homology"/>
<comment type="similarity">
    <text evidence="11 12">Belongs to the metallo-beta-lactamase superfamily. RNA-metabolizing metallo-beta-lactamase-like family. Bacterial RNase J subfamily.</text>
</comment>
<evidence type="ECO:0000256" key="14">
    <source>
        <dbReference type="PIRSR" id="PIRSR004803-2"/>
    </source>
</evidence>
<keyword evidence="5 12" id="KW-0479">Metal-binding</keyword>
<dbReference type="GeneID" id="66536120"/>
<comment type="subcellular location">
    <subcellularLocation>
        <location evidence="1 11 12">Cytoplasm</location>
    </subcellularLocation>
</comment>
<evidence type="ECO:0000256" key="2">
    <source>
        <dbReference type="ARBA" id="ARBA00022490"/>
    </source>
</evidence>
<feature type="binding site" evidence="15">
    <location>
        <position position="74"/>
    </location>
    <ligand>
        <name>Zn(2+)</name>
        <dbReference type="ChEBI" id="CHEBI:29105"/>
        <label>1</label>
        <note>catalytic</note>
    </ligand>
</feature>
<dbReference type="GO" id="GO:0003723">
    <property type="term" value="F:RNA binding"/>
    <property type="evidence" value="ECO:0007669"/>
    <property type="project" value="UniProtKB-UniRule"/>
</dbReference>
<dbReference type="NCBIfam" id="TIGR00649">
    <property type="entry name" value="MG423"/>
    <property type="match status" value="1"/>
</dbReference>
<keyword evidence="6 11" id="KW-0255">Endonuclease</keyword>
<reference evidence="18" key="3">
    <citation type="submission" date="2018-04" db="EMBL/GenBank/DDBJ databases">
        <authorList>
            <person name="Go L.Y."/>
            <person name="Mitchell J.A."/>
        </authorList>
    </citation>
    <scope>NUCLEOTIDE SEQUENCE</scope>
    <source>
        <strain evidence="18">BSAS1 3</strain>
    </source>
</reference>
<dbReference type="InterPro" id="IPR041636">
    <property type="entry name" value="RNase_J_C"/>
</dbReference>
<keyword evidence="10 11" id="KW-0694">RNA-binding</keyword>
<reference evidence="20" key="2">
    <citation type="submission" date="2018-04" db="EMBL/GenBank/DDBJ databases">
        <authorList>
            <person name="Illikoud N."/>
        </authorList>
    </citation>
    <scope>NUCLEOTIDE SEQUENCE [LARGE SCALE GENOMIC DNA]</scope>
</reference>
<dbReference type="Gene3D" id="3.60.15.10">
    <property type="entry name" value="Ribonuclease Z/Hydroxyacylglutathione hydrolase-like"/>
    <property type="match status" value="1"/>
</dbReference>
<dbReference type="SMART" id="SM00849">
    <property type="entry name" value="Lactamase_B"/>
    <property type="match status" value="1"/>
</dbReference>
<feature type="binding site" evidence="15">
    <location>
        <position position="49"/>
    </location>
    <ligand>
        <name>Ca(2+)</name>
        <dbReference type="ChEBI" id="CHEBI:29108"/>
    </ligand>
</feature>
<dbReference type="OrthoDB" id="9758375at2"/>
<evidence type="ECO:0000256" key="8">
    <source>
        <dbReference type="ARBA" id="ARBA00022833"/>
    </source>
</evidence>
<protein>
    <recommendedName>
        <fullName evidence="11 12">Ribonuclease J</fullName>
        <shortName evidence="11">RNase J</shortName>
        <ecNumber evidence="11 12">3.1.-.-</ecNumber>
    </recommendedName>
</protein>
<dbReference type="InterPro" id="IPR030854">
    <property type="entry name" value="RNase_J_bac"/>
</dbReference>
<evidence type="ECO:0000256" key="9">
    <source>
        <dbReference type="ARBA" id="ARBA00022839"/>
    </source>
</evidence>
<sequence>MTIKPVENIKILSLGGVAELGKNMYVVEVNDDIFILDAGLRFPEDELLGIDVVIPDIKYLEENQDRIKAVFLSHGHEDAIGALPYLLKKINNIPVYGTELTVALARAAIKEHKDLKYNRFHVVHARSRLSFEQINVSFFATTHSIPDSIGTVLHTADGAIVYTGDFKFDQSSLPGYQTDLGQIAKIGEKGVLALLSDSSEAEHPGYTSSDSVAAQEMLKGFKKASGRIIVAVVASNVSRLQQVFDAASATNRRVAILGKELERVITVSAKLEKLVIDNEERIVPLKDIEDVADDNLVIIESGHLGEPILQLNKMAKQTHRLVNVRPGDTVFIGATNNPATETLLAKTVDLIYRNDAAVSTFSKDIFISGHASQEELKMMMNLLKPKYFVPIHGEYRMLIEHTKVARSIGFTNEQIFIINKGDILEYKEGRFAMGSRVFSGNTLIDGLGVGDVGNIVLRDRKLLSEDGIFIVVVTISRRQKRIISGPEMMSRGFIYMRESEALIESATKMAEKIVLETLEDKNFEWANLKQAIRDKLNRYLFEQTRRRPMILPVIMEVN</sequence>
<feature type="binding site" evidence="15">
    <location>
        <position position="51"/>
    </location>
    <ligand>
        <name>Ca(2+)</name>
        <dbReference type="ChEBI" id="CHEBI:29108"/>
    </ligand>
</feature>
<feature type="binding site" evidence="15">
    <location>
        <position position="392"/>
    </location>
    <ligand>
        <name>Zn(2+)</name>
        <dbReference type="ChEBI" id="CHEBI:29105"/>
        <label>1</label>
        <note>catalytic</note>
    </ligand>
</feature>
<feature type="active site" description="Proton acceptor" evidence="13">
    <location>
        <position position="370"/>
    </location>
</feature>
<evidence type="ECO:0000256" key="10">
    <source>
        <dbReference type="ARBA" id="ARBA00022884"/>
    </source>
</evidence>
<evidence type="ECO:0000256" key="11">
    <source>
        <dbReference type="HAMAP-Rule" id="MF_01491"/>
    </source>
</evidence>
<evidence type="ECO:0000256" key="6">
    <source>
        <dbReference type="ARBA" id="ARBA00022759"/>
    </source>
</evidence>
<evidence type="ECO:0000256" key="7">
    <source>
        <dbReference type="ARBA" id="ARBA00022801"/>
    </source>
</evidence>
<comment type="subunit">
    <text evidence="11">Homodimer, may be a subunit of the RNA degradosome.</text>
</comment>
<keyword evidence="19" id="KW-1185">Reference proteome</keyword>
<feature type="binding site" evidence="15">
    <location>
        <position position="78"/>
    </location>
    <ligand>
        <name>Zn(2+)</name>
        <dbReference type="ChEBI" id="CHEBI:29105"/>
        <label>2</label>
        <note>catalytic</note>
    </ligand>
</feature>
<comment type="function">
    <text evidence="11">An RNase that has 5'-3' exonuclease and possibly endonuclease activity. Involved in maturation of rRNA and in some organisms also mRNA maturation and/or decay.</text>
</comment>
<dbReference type="AlphaFoldDB" id="A0A1D2KR52"/>
<evidence type="ECO:0000256" key="1">
    <source>
        <dbReference type="ARBA" id="ARBA00004496"/>
    </source>
</evidence>
<dbReference type="STRING" id="2756.BFR44_03700"/>
<keyword evidence="2 11" id="KW-0963">Cytoplasm</keyword>
<organism evidence="17 19">
    <name type="scientific">Brochothrix thermosphacta</name>
    <name type="common">Microbacterium thermosphactum</name>
    <dbReference type="NCBI Taxonomy" id="2756"/>
    <lineage>
        <taxon>Bacteria</taxon>
        <taxon>Bacillati</taxon>
        <taxon>Bacillota</taxon>
        <taxon>Bacilli</taxon>
        <taxon>Bacillales</taxon>
        <taxon>Listeriaceae</taxon>
        <taxon>Brochothrix</taxon>
    </lineage>
</organism>